<dbReference type="Gene3D" id="3.40.50.1000">
    <property type="entry name" value="HAD superfamily/HAD-like"/>
    <property type="match status" value="1"/>
</dbReference>
<evidence type="ECO:0000256" key="4">
    <source>
        <dbReference type="RuleBase" id="RU361117"/>
    </source>
</evidence>
<comment type="pathway">
    <text evidence="1 4">Glycan biosynthesis; trehalose biosynthesis.</text>
</comment>
<dbReference type="SUPFAM" id="SSF56784">
    <property type="entry name" value="HAD-like"/>
    <property type="match status" value="1"/>
</dbReference>
<dbReference type="GO" id="GO:0004805">
    <property type="term" value="F:trehalose-phosphatase activity"/>
    <property type="evidence" value="ECO:0007669"/>
    <property type="project" value="UniProtKB-EC"/>
</dbReference>
<dbReference type="OrthoDB" id="9814913at2"/>
<dbReference type="Gene3D" id="3.30.70.1020">
    <property type="entry name" value="Trehalose-6-phosphate phosphatase related protein, domain 2"/>
    <property type="match status" value="1"/>
</dbReference>
<dbReference type="Pfam" id="PF02358">
    <property type="entry name" value="Trehalose_PPase"/>
    <property type="match status" value="1"/>
</dbReference>
<dbReference type="EC" id="3.1.3.12" evidence="4"/>
<evidence type="ECO:0000313" key="7">
    <source>
        <dbReference type="Proteomes" id="UP000234190"/>
    </source>
</evidence>
<dbReference type="AlphaFoldDB" id="A0A2N4U1X0"/>
<sequence>MPTDTNNKPLGNPTLHSSGKLPATQAPRPALAALAIFLDLDGTLAPIAATPDEAHVPVATLHLLDDLYRASAGSLAIVSGRDSPDIDRLLGPLILPYAALHGARIRMPDGKIETLNVPQESLQDISAMAENRLRNLPGTILERKALSVALHYRNAPEFEDEIRRLAADALLKHHSVFEVQEGKMVVEIKPRGASKAKAIEHFMGIAPFQGRIPLFVGDDLTDESAFGIVNALDGISIKIGPGDTQANWRLDDPPALTAWLSSLLAAHVSNGGNASLDGRHGYE</sequence>
<dbReference type="InterPro" id="IPR036412">
    <property type="entry name" value="HAD-like_sf"/>
</dbReference>
<dbReference type="PANTHER" id="PTHR43768">
    <property type="entry name" value="TREHALOSE 6-PHOSPHATE PHOSPHATASE"/>
    <property type="match status" value="1"/>
</dbReference>
<comment type="function">
    <text evidence="4">Removes the phosphate from trehalose 6-phosphate to produce free trehalose.</text>
</comment>
<evidence type="ECO:0000256" key="5">
    <source>
        <dbReference type="SAM" id="MobiDB-lite"/>
    </source>
</evidence>
<dbReference type="InterPro" id="IPR003337">
    <property type="entry name" value="Trehalose_PPase"/>
</dbReference>
<accession>A0A2N4U1X0</accession>
<dbReference type="EMBL" id="PDNW01000013">
    <property type="protein sequence ID" value="PLC49010.1"/>
    <property type="molecule type" value="Genomic_DNA"/>
</dbReference>
<evidence type="ECO:0000256" key="1">
    <source>
        <dbReference type="ARBA" id="ARBA00005199"/>
    </source>
</evidence>
<organism evidence="6 7">
    <name type="scientific">Pollutimonas subterranea</name>
    <dbReference type="NCBI Taxonomy" id="2045210"/>
    <lineage>
        <taxon>Bacteria</taxon>
        <taxon>Pseudomonadati</taxon>
        <taxon>Pseudomonadota</taxon>
        <taxon>Betaproteobacteria</taxon>
        <taxon>Burkholderiales</taxon>
        <taxon>Alcaligenaceae</taxon>
        <taxon>Pollutimonas</taxon>
    </lineage>
</organism>
<dbReference type="InterPro" id="IPR044651">
    <property type="entry name" value="OTSB-like"/>
</dbReference>
<comment type="similarity">
    <text evidence="2 4">Belongs to the trehalose phosphatase family.</text>
</comment>
<comment type="caution">
    <text evidence="6">The sequence shown here is derived from an EMBL/GenBank/DDBJ whole genome shotgun (WGS) entry which is preliminary data.</text>
</comment>
<name>A0A2N4U1X0_9BURK</name>
<dbReference type="InterPro" id="IPR006379">
    <property type="entry name" value="HAD-SF_hydro_IIB"/>
</dbReference>
<dbReference type="RefSeq" id="WP_102074717.1">
    <property type="nucleotide sequence ID" value="NZ_PDNW01000013.1"/>
</dbReference>
<keyword evidence="4" id="KW-0479">Metal-binding</keyword>
<comment type="catalytic activity">
    <reaction evidence="4">
        <text>alpha,alpha-trehalose 6-phosphate + H2O = alpha,alpha-trehalose + phosphate</text>
        <dbReference type="Rhea" id="RHEA:23420"/>
        <dbReference type="ChEBI" id="CHEBI:15377"/>
        <dbReference type="ChEBI" id="CHEBI:16551"/>
        <dbReference type="ChEBI" id="CHEBI:43474"/>
        <dbReference type="ChEBI" id="CHEBI:58429"/>
        <dbReference type="EC" id="3.1.3.12"/>
    </reaction>
</comment>
<dbReference type="NCBIfam" id="TIGR01484">
    <property type="entry name" value="HAD-SF-IIB"/>
    <property type="match status" value="1"/>
</dbReference>
<reference evidence="6 7" key="1">
    <citation type="submission" date="2017-10" db="EMBL/GenBank/DDBJ databases">
        <title>Two draft genome sequences of Pusillimonas sp. strains isolated from a nitrate- and radionuclide-contaminated groundwater in Russia.</title>
        <authorList>
            <person name="Grouzdev D.S."/>
            <person name="Tourova T.P."/>
            <person name="Goeva M.A."/>
            <person name="Babich T.L."/>
            <person name="Sokolova D.S."/>
            <person name="Abdullin R."/>
            <person name="Poltaraus A.B."/>
            <person name="Toshchakov S.V."/>
            <person name="Nazina T.N."/>
        </authorList>
    </citation>
    <scope>NUCLEOTIDE SEQUENCE [LARGE SCALE GENOMIC DNA]</scope>
    <source>
        <strain evidence="6 7">JR1/69-3-13</strain>
    </source>
</reference>
<dbReference type="InterPro" id="IPR023214">
    <property type="entry name" value="HAD_sf"/>
</dbReference>
<dbReference type="UniPathway" id="UPA00299"/>
<keyword evidence="4" id="KW-0460">Magnesium</keyword>
<feature type="region of interest" description="Disordered" evidence="5">
    <location>
        <begin position="1"/>
        <end position="23"/>
    </location>
</feature>
<evidence type="ECO:0000313" key="6">
    <source>
        <dbReference type="EMBL" id="PLC49010.1"/>
    </source>
</evidence>
<keyword evidence="7" id="KW-1185">Reference proteome</keyword>
<gene>
    <name evidence="6" type="primary">otsB</name>
    <name evidence="6" type="ORF">CR159_14680</name>
</gene>
<dbReference type="NCBIfam" id="TIGR00685">
    <property type="entry name" value="T6PP"/>
    <property type="match status" value="1"/>
</dbReference>
<feature type="compositionally biased region" description="Polar residues" evidence="5">
    <location>
        <begin position="1"/>
        <end position="17"/>
    </location>
</feature>
<evidence type="ECO:0000256" key="2">
    <source>
        <dbReference type="ARBA" id="ARBA00008770"/>
    </source>
</evidence>
<keyword evidence="3 4" id="KW-0378">Hydrolase</keyword>
<proteinExistence type="inferred from homology"/>
<dbReference type="GO" id="GO:0046872">
    <property type="term" value="F:metal ion binding"/>
    <property type="evidence" value="ECO:0007669"/>
    <property type="project" value="UniProtKB-KW"/>
</dbReference>
<comment type="cofactor">
    <cofactor evidence="4">
        <name>Mg(2+)</name>
        <dbReference type="ChEBI" id="CHEBI:18420"/>
    </cofactor>
</comment>
<dbReference type="GO" id="GO:0005992">
    <property type="term" value="P:trehalose biosynthetic process"/>
    <property type="evidence" value="ECO:0007669"/>
    <property type="project" value="UniProtKB-UniPathway"/>
</dbReference>
<dbReference type="PANTHER" id="PTHR43768:SF3">
    <property type="entry name" value="TREHALOSE 6-PHOSPHATE PHOSPHATASE"/>
    <property type="match status" value="1"/>
</dbReference>
<dbReference type="Proteomes" id="UP000234190">
    <property type="component" value="Unassembled WGS sequence"/>
</dbReference>
<evidence type="ECO:0000256" key="3">
    <source>
        <dbReference type="ARBA" id="ARBA00022801"/>
    </source>
</evidence>
<dbReference type="CDD" id="cd01627">
    <property type="entry name" value="HAD_TPP"/>
    <property type="match status" value="1"/>
</dbReference>
<protein>
    <recommendedName>
        <fullName evidence="4">Trehalose 6-phosphate phosphatase</fullName>
        <ecNumber evidence="4">3.1.3.12</ecNumber>
    </recommendedName>
</protein>